<dbReference type="PANTHER" id="PTHR36091">
    <property type="entry name" value="ALTERED INHERITANCE OF MITOCHONDRIA PROTEIN 9, MITOCHONDRIAL"/>
    <property type="match status" value="1"/>
</dbReference>
<protein>
    <recommendedName>
        <fullName evidence="1">Aminoglycoside phosphotransferase domain-containing protein</fullName>
    </recommendedName>
</protein>
<evidence type="ECO:0000313" key="2">
    <source>
        <dbReference type="EMBL" id="EFE37213.1"/>
    </source>
</evidence>
<keyword evidence="3" id="KW-1185">Reference proteome</keyword>
<dbReference type="HOGENOM" id="CLU_019189_13_0_1"/>
<feature type="domain" description="Aminoglycoside phosphotransferase" evidence="1">
    <location>
        <begin position="344"/>
        <end position="396"/>
    </location>
</feature>
<reference evidence="3" key="1">
    <citation type="journal article" date="2011" name="Genome Biol.">
        <title>Comparative and functional genomics provide insights into the pathogenicity of dermatophytic fungi.</title>
        <authorList>
            <person name="Burmester A."/>
            <person name="Shelest E."/>
            <person name="Gloeckner G."/>
            <person name="Heddergott C."/>
            <person name="Schindler S."/>
            <person name="Staib P."/>
            <person name="Heidel A."/>
            <person name="Felder M."/>
            <person name="Petzold A."/>
            <person name="Szafranski K."/>
            <person name="Feuermann M."/>
            <person name="Pedruzzi I."/>
            <person name="Priebe S."/>
            <person name="Groth M."/>
            <person name="Winkler R."/>
            <person name="Li W."/>
            <person name="Kniemeyer O."/>
            <person name="Schroeckh V."/>
            <person name="Hertweck C."/>
            <person name="Hube B."/>
            <person name="White T.C."/>
            <person name="Platzer M."/>
            <person name="Guthke R."/>
            <person name="Heitman J."/>
            <person name="Woestemeyer J."/>
            <person name="Zipfel P.F."/>
            <person name="Monod M."/>
            <person name="Brakhage A.A."/>
        </authorList>
    </citation>
    <scope>NUCLEOTIDE SEQUENCE [LARGE SCALE GENOMIC DNA]</scope>
    <source>
        <strain evidence="3">HKI 0517</strain>
    </source>
</reference>
<accession>D4DLP0</accession>
<dbReference type="GO" id="GO:0005739">
    <property type="term" value="C:mitochondrion"/>
    <property type="evidence" value="ECO:0007669"/>
    <property type="project" value="TreeGrafter"/>
</dbReference>
<dbReference type="SUPFAM" id="SSF56112">
    <property type="entry name" value="Protein kinase-like (PK-like)"/>
    <property type="match status" value="1"/>
</dbReference>
<dbReference type="Proteomes" id="UP000008383">
    <property type="component" value="Unassembled WGS sequence"/>
</dbReference>
<dbReference type="RefSeq" id="XP_003017858.1">
    <property type="nucleotide sequence ID" value="XM_003017812.1"/>
</dbReference>
<dbReference type="Gene3D" id="3.90.1200.10">
    <property type="match status" value="1"/>
</dbReference>
<dbReference type="EMBL" id="ACYE01000517">
    <property type="protein sequence ID" value="EFE37213.1"/>
    <property type="molecule type" value="Genomic_DNA"/>
</dbReference>
<dbReference type="InterPro" id="IPR051035">
    <property type="entry name" value="Mito_inheritance_9"/>
</dbReference>
<dbReference type="GeneID" id="9583773"/>
<dbReference type="Pfam" id="PF01636">
    <property type="entry name" value="APH"/>
    <property type="match status" value="1"/>
</dbReference>
<feature type="non-terminal residue" evidence="2">
    <location>
        <position position="1"/>
    </location>
</feature>
<dbReference type="InterPro" id="IPR002575">
    <property type="entry name" value="Aminoglycoside_PTrfase"/>
</dbReference>
<name>D4DLP0_TRIVH</name>
<dbReference type="AlphaFoldDB" id="D4DLP0"/>
<sequence length="605" mass="68366">KLRRSLHLLQHILGVMKMPQSLKLLFSQSFCRISRAFLPTRSLSRVSAAQNAELDIQNGKGLASGLWQFYSELTSQSADWNSHEDFFSFTRGRFVVAEADQLAQRCVKFNMNELARIAAQSVGARACVNVQKCPDGMYNKCFVLTMDDGQEVIVKVPNPNAGLPHQTTASEVATMDFARNVLGTPAPKVYAWNSGTTNAVGAEYIIMERMPGVQLRQVWSSMKLVEKMNLCLDIARYQSAWLSVTFSQFGGLYYTQDVQNCFSQQKSHLYVDENGTKVQNSRFTIGPVTSREWLDCGRAGLECDRGPWHREKLAISTLGTLPKQTVMVCGPGLYQPDRSKKLSAVEWYLQIVDALIPTESGSITTPCLWHDDLHDENIFVDPSNPSKVTGIIDWQSVNLLPLLDHNPNAAFIDYDGPEPENLDRPELGNIDNLSESEKEETIRKFHQKALFIASRKIMLKKVPKAYDAIEYQQTESYDLLVLARRLLEFGEAHFQALIVELREAWAGLPANNTNMNHTKPFPITLTEDQIAEIETDCQNAIRGMQIMNDFKARLGPLWPDKDAVGNEQYNATKDALRVLREEIIQGFAKSEADKMEIKRQWPFDE</sequence>
<evidence type="ECO:0000259" key="1">
    <source>
        <dbReference type="Pfam" id="PF01636"/>
    </source>
</evidence>
<gene>
    <name evidence="2" type="ORF">TRV_08114</name>
</gene>
<dbReference type="InterPro" id="IPR011009">
    <property type="entry name" value="Kinase-like_dom_sf"/>
</dbReference>
<evidence type="ECO:0000313" key="3">
    <source>
        <dbReference type="Proteomes" id="UP000008383"/>
    </source>
</evidence>
<dbReference type="PANTHER" id="PTHR36091:SF2">
    <property type="entry name" value="AMINOGLYCOSIDE PHOSPHOTRANSFERASE DOMAIN-CONTAINING PROTEIN"/>
    <property type="match status" value="1"/>
</dbReference>
<dbReference type="KEGG" id="tve:TRV_08114"/>
<proteinExistence type="predicted"/>
<comment type="caution">
    <text evidence="2">The sequence shown here is derived from an EMBL/GenBank/DDBJ whole genome shotgun (WGS) entry which is preliminary data.</text>
</comment>
<dbReference type="OrthoDB" id="2831558at2759"/>
<organism evidence="2 3">
    <name type="scientific">Trichophyton verrucosum (strain HKI 0517)</name>
    <dbReference type="NCBI Taxonomy" id="663202"/>
    <lineage>
        <taxon>Eukaryota</taxon>
        <taxon>Fungi</taxon>
        <taxon>Dikarya</taxon>
        <taxon>Ascomycota</taxon>
        <taxon>Pezizomycotina</taxon>
        <taxon>Eurotiomycetes</taxon>
        <taxon>Eurotiomycetidae</taxon>
        <taxon>Onygenales</taxon>
        <taxon>Arthrodermataceae</taxon>
        <taxon>Trichophyton</taxon>
    </lineage>
</organism>